<name>A0A428KPH8_9BACT</name>
<evidence type="ECO:0000313" key="2">
    <source>
        <dbReference type="Proteomes" id="UP000273500"/>
    </source>
</evidence>
<dbReference type="EMBL" id="RWIT01000005">
    <property type="protein sequence ID" value="RSK48364.1"/>
    <property type="molecule type" value="Genomic_DNA"/>
</dbReference>
<accession>A0A428KPH8</accession>
<dbReference type="Proteomes" id="UP000273500">
    <property type="component" value="Unassembled WGS sequence"/>
</dbReference>
<dbReference type="Pfam" id="PF14119">
    <property type="entry name" value="DUF4288"/>
    <property type="match status" value="1"/>
</dbReference>
<dbReference type="OrthoDB" id="794805at2"/>
<evidence type="ECO:0000313" key="1">
    <source>
        <dbReference type="EMBL" id="RSK48364.1"/>
    </source>
</evidence>
<reference evidence="1 2" key="1">
    <citation type="submission" date="2018-12" db="EMBL/GenBank/DDBJ databases">
        <authorList>
            <person name="Feng G."/>
            <person name="Zhu H."/>
        </authorList>
    </citation>
    <scope>NUCLEOTIDE SEQUENCE [LARGE SCALE GENOMIC DNA]</scope>
    <source>
        <strain evidence="1 2">KCTC 12533</strain>
    </source>
</reference>
<sequence length="115" mass="13207">MKKQQQFYGVQTTVAVQIEGETQGLQLCEQRWLLIKAASCEEACEKVRNASRAYAELYLNSDGKLVRWQLESVDDCYETGLMKLSELDNPDGAEVFSILKRRRLTPDRTWDGKSE</sequence>
<protein>
    <submittedName>
        <fullName evidence="1">DUF4288 domain-containing protein</fullName>
    </submittedName>
</protein>
<keyword evidence="2" id="KW-1185">Reference proteome</keyword>
<comment type="caution">
    <text evidence="1">The sequence shown here is derived from an EMBL/GenBank/DDBJ whole genome shotgun (WGS) entry which is preliminary data.</text>
</comment>
<dbReference type="InterPro" id="IPR025630">
    <property type="entry name" value="DUF4288"/>
</dbReference>
<gene>
    <name evidence="1" type="ORF">EI291_11625</name>
</gene>
<dbReference type="RefSeq" id="WP_125420016.1">
    <property type="nucleotide sequence ID" value="NZ_RWIT01000005.1"/>
</dbReference>
<proteinExistence type="predicted"/>
<dbReference type="AlphaFoldDB" id="A0A428KPH8"/>
<organism evidence="1 2">
    <name type="scientific">Hymenobacter rigui</name>
    <dbReference type="NCBI Taxonomy" id="334424"/>
    <lineage>
        <taxon>Bacteria</taxon>
        <taxon>Pseudomonadati</taxon>
        <taxon>Bacteroidota</taxon>
        <taxon>Cytophagia</taxon>
        <taxon>Cytophagales</taxon>
        <taxon>Hymenobacteraceae</taxon>
        <taxon>Hymenobacter</taxon>
    </lineage>
</organism>